<name>A0A7W7QYJ0_KITKI</name>
<proteinExistence type="predicted"/>
<dbReference type="EMBL" id="JACHJV010000001">
    <property type="protein sequence ID" value="MBB4922158.1"/>
    <property type="molecule type" value="Genomic_DNA"/>
</dbReference>
<dbReference type="Proteomes" id="UP000540506">
    <property type="component" value="Unassembled WGS sequence"/>
</dbReference>
<dbReference type="InterPro" id="IPR056911">
    <property type="entry name" value="Phage_Znf_bind_put"/>
</dbReference>
<reference evidence="3 4" key="1">
    <citation type="submission" date="2020-08" db="EMBL/GenBank/DDBJ databases">
        <title>Sequencing the genomes of 1000 actinobacteria strains.</title>
        <authorList>
            <person name="Klenk H.-P."/>
        </authorList>
    </citation>
    <scope>NUCLEOTIDE SEQUENCE [LARGE SCALE GENOMIC DNA]</scope>
    <source>
        <strain evidence="3 4">DSM 41654</strain>
    </source>
</reference>
<protein>
    <recommendedName>
        <fullName evidence="2">DNA-binding phage zinc finger domain-containing protein</fullName>
    </recommendedName>
</protein>
<evidence type="ECO:0000259" key="2">
    <source>
        <dbReference type="Pfam" id="PF24623"/>
    </source>
</evidence>
<evidence type="ECO:0000313" key="4">
    <source>
        <dbReference type="Proteomes" id="UP000540506"/>
    </source>
</evidence>
<evidence type="ECO:0000256" key="1">
    <source>
        <dbReference type="SAM" id="MobiDB-lite"/>
    </source>
</evidence>
<feature type="region of interest" description="Disordered" evidence="1">
    <location>
        <begin position="1"/>
        <end position="21"/>
    </location>
</feature>
<sequence length="138" mass="14893">MTGQQTFSGKPARGAAEPLPTREQLLNLVNRTERHVLTPAETHQLRVGVVHLASQLGGAGAAIRRLTAERDAARRERDEAVRELALSGPQVVGCPFCGASAGERCTSVRGAEPPRQPHVARLDAAQRWVFRQALNEAS</sequence>
<comment type="caution">
    <text evidence="3">The sequence shown here is derived from an EMBL/GenBank/DDBJ whole genome shotgun (WGS) entry which is preliminary data.</text>
</comment>
<accession>A0A7W7QYJ0</accession>
<evidence type="ECO:0000313" key="3">
    <source>
        <dbReference type="EMBL" id="MBB4922158.1"/>
    </source>
</evidence>
<gene>
    <name evidence="3" type="ORF">FHR34_001151</name>
</gene>
<keyword evidence="4" id="KW-1185">Reference proteome</keyword>
<dbReference type="RefSeq" id="WP_184934376.1">
    <property type="nucleotide sequence ID" value="NZ_JACHJV010000001.1"/>
</dbReference>
<dbReference type="Pfam" id="PF24623">
    <property type="entry name" value="Phage_zn_bind_8"/>
    <property type="match status" value="1"/>
</dbReference>
<feature type="domain" description="DNA-binding phage zinc finger" evidence="2">
    <location>
        <begin position="75"/>
        <end position="126"/>
    </location>
</feature>
<organism evidence="3 4">
    <name type="scientific">Kitasatospora kifunensis</name>
    <name type="common">Streptomyces kifunensis</name>
    <dbReference type="NCBI Taxonomy" id="58351"/>
    <lineage>
        <taxon>Bacteria</taxon>
        <taxon>Bacillati</taxon>
        <taxon>Actinomycetota</taxon>
        <taxon>Actinomycetes</taxon>
        <taxon>Kitasatosporales</taxon>
        <taxon>Streptomycetaceae</taxon>
        <taxon>Kitasatospora</taxon>
    </lineage>
</organism>
<dbReference type="AlphaFoldDB" id="A0A7W7QYJ0"/>